<comment type="caution">
    <text evidence="1">The sequence shown here is derived from an EMBL/GenBank/DDBJ whole genome shotgun (WGS) entry which is preliminary data.</text>
</comment>
<accession>A0ACC2MPN5</accession>
<dbReference type="EMBL" id="CM056809">
    <property type="protein sequence ID" value="KAJ8647448.1"/>
    <property type="molecule type" value="Genomic_DNA"/>
</dbReference>
<gene>
    <name evidence="1" type="ORF">MRB53_000471</name>
</gene>
<reference evidence="1 2" key="1">
    <citation type="journal article" date="2022" name="Hortic Res">
        <title>A haplotype resolved chromosomal level avocado genome allows analysis of novel avocado genes.</title>
        <authorList>
            <person name="Nath O."/>
            <person name="Fletcher S.J."/>
            <person name="Hayward A."/>
            <person name="Shaw L.M."/>
            <person name="Masouleh A.K."/>
            <person name="Furtado A."/>
            <person name="Henry R.J."/>
            <person name="Mitter N."/>
        </authorList>
    </citation>
    <scope>NUCLEOTIDE SEQUENCE [LARGE SCALE GENOMIC DNA]</scope>
    <source>
        <strain evidence="2">cv. Hass</strain>
    </source>
</reference>
<organism evidence="1 2">
    <name type="scientific">Persea americana</name>
    <name type="common">Avocado</name>
    <dbReference type="NCBI Taxonomy" id="3435"/>
    <lineage>
        <taxon>Eukaryota</taxon>
        <taxon>Viridiplantae</taxon>
        <taxon>Streptophyta</taxon>
        <taxon>Embryophyta</taxon>
        <taxon>Tracheophyta</taxon>
        <taxon>Spermatophyta</taxon>
        <taxon>Magnoliopsida</taxon>
        <taxon>Magnoliidae</taxon>
        <taxon>Laurales</taxon>
        <taxon>Lauraceae</taxon>
        <taxon>Persea</taxon>
    </lineage>
</organism>
<keyword evidence="2" id="KW-1185">Reference proteome</keyword>
<proteinExistence type="predicted"/>
<sequence length="1298" mass="142155">MPPWNGRIVLRVAKIKTLDSIPGAPLRDWGKFSEVLIENWSFHILEIGFSWIGIHSCEVMPVFNRLQMQSARRKRSGNIGKVVDEGTVTLSKKSLGRNNHKYYRKDPAISAMILKNPDQGCIALIWVIVKLDTCYELVPLILPLQRFDQRNCMGSGTEVKMDGPEPVFSSPEISFDLDMRKEQTSQRPPNHMCCEKTFTSSSSASNGLFQSQNRGHDTSTGAGSADLVEDGSKVDKPVKRSSRKKIKKKRRQQKKSSSCSGDRVVINEQGIHGISALETHGISASETCSDIVSALGDGCSLAKNLSVNAKNFSVTPHDIIMEKVNNEESSNDTVNLSATTSKATSCSDDVELLETEASLHVDSGDDAVSEQLGIYGRPLFATTSAIQTLKVTLCSFGGQTLDAHLKRSNTHAEVTSVRFSDEYDALVLDPSDDWNNDVGINGSDDVNNPSSLRKENVVHPSDSEALDCNNCGTSFTDVTSRNGNSSCRTSYDSDSGTASSDNCCSEVVAGSNNNSERTECGHKGCSNGGIFSVILGKKGRQDRKYSMGSNGTRRVSSGINGYGRAGKETNYSVQQKVQKTDLDECFGPMDRDHVCSKLDASKGVSSFARHDTCIGLMEDGHKNPTGSACSDEISAHSGARQRSATIGANTFSLNAECDNSRNKVSEKLKRETSSGSKIENGQNFRKGSHTGKAMRVRPTKMNVPQKEALDISLRVNSFESVGTVSRSSSFLNDTFNLSSSEPLQDSQISSQETRPLGDVIAVASNMDAQASQNQTGTLSAASDHLETLEVEPYSSSKFCKDKLGDSCLQTCNENTPAEQQVYASQVGNSNPDHKCGSILQRWVPVVSKYAETLDNLSNSHLDEPFSEGCNLMSTKEEQLSTESHSHVPLTNAGATFLVPCSGSINYTLSEDEVTCEHRCDAPAVLKEQTSMHVASSGQAIHKLNELGNFINVIDSSKISQAINDAYRMQILSEGVQLATGSPIAEFERFLDSASPVLVQTSCVRHCNVCSGDWLIGDSLCRDQIPDISLGSLWQWYEVPGSYGLEVKAEDFHSSKRFFSDRFQFRAYFVPLLSAVQLFGLSSSSMSACNAMSNDCLSPPGQGQLCKPSVRSACVSDSELLFEYFESEQPQKRQPLHEKIQELISGNATSNIHIFGDPLKLESLHLHDLHPSSWYSVAWYPIYRIPDGNFRAAFLTYHSLGHFVQSTTSDPLGGGTSIASPVVGLQSYNAQGECWFQPRNFMMMQVEGPLSYNPSEVLKERLRTLEQTAHVMARASVHKSDHKLVNRQPDYEFFLSRRR</sequence>
<evidence type="ECO:0000313" key="1">
    <source>
        <dbReference type="EMBL" id="KAJ8647448.1"/>
    </source>
</evidence>
<evidence type="ECO:0000313" key="2">
    <source>
        <dbReference type="Proteomes" id="UP001234297"/>
    </source>
</evidence>
<name>A0ACC2MPN5_PERAE</name>
<protein>
    <submittedName>
        <fullName evidence="1">Uncharacterized protein</fullName>
    </submittedName>
</protein>
<dbReference type="Proteomes" id="UP001234297">
    <property type="component" value="Chromosome 1"/>
</dbReference>